<dbReference type="InterPro" id="IPR050748">
    <property type="entry name" value="Glycosyltrans_8_dom-fam"/>
</dbReference>
<name>A0AAU8IEH5_9BACL</name>
<dbReference type="RefSeq" id="WP_353948127.1">
    <property type="nucleotide sequence ID" value="NZ_CP159510.1"/>
</dbReference>
<protein>
    <submittedName>
        <fullName evidence="4">Glycosyltransferase family 8 protein</fullName>
        <ecNumber evidence="4">2.-.-.-</ecNumber>
    </submittedName>
</protein>
<dbReference type="SUPFAM" id="SSF53448">
    <property type="entry name" value="Nucleotide-diphospho-sugar transferases"/>
    <property type="match status" value="1"/>
</dbReference>
<keyword evidence="1" id="KW-0328">Glycosyltransferase</keyword>
<proteinExistence type="predicted"/>
<reference evidence="4" key="1">
    <citation type="submission" date="2024-06" db="EMBL/GenBank/DDBJ databases">
        <authorList>
            <person name="Fan A."/>
            <person name="Zhang F.Y."/>
            <person name="Zhang L."/>
        </authorList>
    </citation>
    <scope>NUCLEOTIDE SEQUENCE</scope>
    <source>
        <strain evidence="4">Y61</strain>
    </source>
</reference>
<dbReference type="AlphaFoldDB" id="A0AAU8IEH5"/>
<dbReference type="Gene3D" id="3.90.550.10">
    <property type="entry name" value="Spore Coat Polysaccharide Biosynthesis Protein SpsA, Chain A"/>
    <property type="match status" value="1"/>
</dbReference>
<evidence type="ECO:0000256" key="2">
    <source>
        <dbReference type="ARBA" id="ARBA00022679"/>
    </source>
</evidence>
<dbReference type="PANTHER" id="PTHR13778">
    <property type="entry name" value="GLYCOSYLTRANSFERASE 8 DOMAIN-CONTAINING PROTEIN"/>
    <property type="match status" value="1"/>
</dbReference>
<sequence length="289" mass="34136">MNILVALNANYLYPLKVMLKSLFMNNRGCTITVYMMYSKLNENEIKDIQEFVSGEGHRLVPVFIHPGLFDDALVYRHFSSEMYYRLIAFRYLPESVDRILYLDPDIINLNPVFDLYRKPFGNAFFMACEHAYSARMAGPFNKMRLKTPKAKGYFNTGVLMMNIKALRKSNSLKKIMQFTGKHKHLLLPDQDIFNALYWDKIISIPGMYYNYDARYYNLTRIFPTNKDQANPKWIKAHTVFIHYCGGQKPWQPGYKGNLGFFFNFYARRYAEDEAERRERRTPVHETEGH</sequence>
<dbReference type="EC" id="2.-.-.-" evidence="4"/>
<evidence type="ECO:0000256" key="1">
    <source>
        <dbReference type="ARBA" id="ARBA00022676"/>
    </source>
</evidence>
<keyword evidence="3" id="KW-0479">Metal-binding</keyword>
<keyword evidence="2 4" id="KW-0808">Transferase</keyword>
<dbReference type="GO" id="GO:0016757">
    <property type="term" value="F:glycosyltransferase activity"/>
    <property type="evidence" value="ECO:0007669"/>
    <property type="project" value="UniProtKB-KW"/>
</dbReference>
<dbReference type="Pfam" id="PF01501">
    <property type="entry name" value="Glyco_transf_8"/>
    <property type="match status" value="1"/>
</dbReference>
<dbReference type="InterPro" id="IPR029044">
    <property type="entry name" value="Nucleotide-diphossugar_trans"/>
</dbReference>
<gene>
    <name evidence="4" type="ORF">ABNN70_13925</name>
</gene>
<dbReference type="PANTHER" id="PTHR13778:SF47">
    <property type="entry name" value="LIPOPOLYSACCHARIDE 1,3-GALACTOSYLTRANSFERASE"/>
    <property type="match status" value="1"/>
</dbReference>
<dbReference type="InterPro" id="IPR002495">
    <property type="entry name" value="Glyco_trans_8"/>
</dbReference>
<dbReference type="CDD" id="cd04194">
    <property type="entry name" value="GT8_A4GalT_like"/>
    <property type="match status" value="1"/>
</dbReference>
<dbReference type="EMBL" id="CP159510">
    <property type="protein sequence ID" value="XCJ16721.1"/>
    <property type="molecule type" value="Genomic_DNA"/>
</dbReference>
<accession>A0AAU8IEH5</accession>
<evidence type="ECO:0000256" key="3">
    <source>
        <dbReference type="ARBA" id="ARBA00022723"/>
    </source>
</evidence>
<dbReference type="GO" id="GO:0046872">
    <property type="term" value="F:metal ion binding"/>
    <property type="evidence" value="ECO:0007669"/>
    <property type="project" value="UniProtKB-KW"/>
</dbReference>
<organism evidence="4">
    <name type="scientific">Sporolactobacillus sp. Y61</name>
    <dbReference type="NCBI Taxonomy" id="3160863"/>
    <lineage>
        <taxon>Bacteria</taxon>
        <taxon>Bacillati</taxon>
        <taxon>Bacillota</taxon>
        <taxon>Bacilli</taxon>
        <taxon>Bacillales</taxon>
        <taxon>Sporolactobacillaceae</taxon>
        <taxon>Sporolactobacillus</taxon>
    </lineage>
</organism>
<evidence type="ECO:0000313" key="4">
    <source>
        <dbReference type="EMBL" id="XCJ16721.1"/>
    </source>
</evidence>